<dbReference type="EMBL" id="KB644409">
    <property type="protein sequence ID" value="EPS26746.1"/>
    <property type="molecule type" value="Genomic_DNA"/>
</dbReference>
<dbReference type="Gene3D" id="3.90.550.10">
    <property type="entry name" value="Spore Coat Polysaccharide Biosynthesis Protein SpsA, Chain A"/>
    <property type="match status" value="1"/>
</dbReference>
<evidence type="ECO:0000256" key="3">
    <source>
        <dbReference type="ARBA" id="ARBA00009105"/>
    </source>
</evidence>
<dbReference type="AlphaFoldDB" id="S7ZDI4"/>
<dbReference type="PhylomeDB" id="S7ZDI4"/>
<keyword evidence="7" id="KW-0328">Glycosyltransferase</keyword>
<keyword evidence="5" id="KW-0333">Golgi apparatus</keyword>
<reference evidence="7 8" key="1">
    <citation type="journal article" date="2013" name="PLoS ONE">
        <title>Genomic and secretomic analyses reveal unique features of the lignocellulolytic enzyme system of Penicillium decumbens.</title>
        <authorList>
            <person name="Liu G."/>
            <person name="Zhang L."/>
            <person name="Wei X."/>
            <person name="Zou G."/>
            <person name="Qin Y."/>
            <person name="Ma L."/>
            <person name="Li J."/>
            <person name="Zheng H."/>
            <person name="Wang S."/>
            <person name="Wang C."/>
            <person name="Xun L."/>
            <person name="Zhao G.-P."/>
            <person name="Zhou Z."/>
            <person name="Qu Y."/>
        </authorList>
    </citation>
    <scope>NUCLEOTIDE SEQUENCE [LARGE SCALE GENOMIC DNA]</scope>
    <source>
        <strain evidence="8">114-2 / CGMCC 5302</strain>
    </source>
</reference>
<dbReference type="GO" id="GO:0046354">
    <property type="term" value="P:mannan biosynthetic process"/>
    <property type="evidence" value="ECO:0007669"/>
    <property type="project" value="TreeGrafter"/>
</dbReference>
<name>S7ZDI4_PENO1</name>
<evidence type="ECO:0000256" key="2">
    <source>
        <dbReference type="ARBA" id="ARBA00004922"/>
    </source>
</evidence>
<dbReference type="PANTHER" id="PTHR31646">
    <property type="entry name" value="ALPHA-1,2-MANNOSYLTRANSFERASE MNN2"/>
    <property type="match status" value="1"/>
</dbReference>
<dbReference type="GO" id="GO:0005794">
    <property type="term" value="C:Golgi apparatus"/>
    <property type="evidence" value="ECO:0007669"/>
    <property type="project" value="UniProtKB-SubCell"/>
</dbReference>
<protein>
    <submittedName>
        <fullName evidence="7">Putative alpha-mannosyltransferase</fullName>
    </submittedName>
</protein>
<dbReference type="PANTHER" id="PTHR31646:SF5">
    <property type="entry name" value="(MNN2), PUTATIVE (AFU_ORTHOLOGUE AFUA_6G04450)-RELATED"/>
    <property type="match status" value="1"/>
</dbReference>
<dbReference type="Proteomes" id="UP000019376">
    <property type="component" value="Unassembled WGS sequence"/>
</dbReference>
<proteinExistence type="inferred from homology"/>
<keyword evidence="6" id="KW-0472">Membrane</keyword>
<sequence length="489" mass="55168">MSFARALRRGRILFPLFLGVVLVWCLTTQLELVQRASSFKDVQIADSYHINEHIEFWTEFQPLLLAFEPQCRSPQRLGKAPPIGFTMSDPAPRPELLKMSPREILHMKSAHSDFVKAISTDPPRLNYTAGTKGLVTTAGGSYLPVLVVSLRMLRRTGSRLPVEVFLATHEEHEEKICDQVLPSLGARCIVMTDILNAAPGTVKIEKYQLKPFAMLFSSFEEILFLDADAFPLSKPESIFENEPFKSTKMVTWPDFWASTASPLYYQISSQEVVSTNARQSTESGELLISKKSHLRTLLLSTYYNFWGPSHYYRLLSQGAPGEGDKETFITAAAALGEPFYQVSEPLRAIGHRKEGGLAGSAMVQFNPVEDYKLTQRGQWRVKGDQAVAPRPFFIHANFPKFNPATIFSSENEVKPVFNDDGSFTRAWTIPEETIQAFGRDVEKEFWADILWTGCDLETEFETWKTMSGICEGVKKYWESQFGSENPAEA</sequence>
<dbReference type="InterPro" id="IPR029044">
    <property type="entry name" value="Nucleotide-diphossugar_trans"/>
</dbReference>
<gene>
    <name evidence="7" type="ORF">PDE_01685</name>
</gene>
<dbReference type="GO" id="GO:0000026">
    <property type="term" value="F:alpha-1,2-mannosyltransferase activity"/>
    <property type="evidence" value="ECO:0007669"/>
    <property type="project" value="TreeGrafter"/>
</dbReference>
<comment type="pathway">
    <text evidence="2">Protein modification; protein glycosylation.</text>
</comment>
<evidence type="ECO:0000256" key="4">
    <source>
        <dbReference type="ARBA" id="ARBA00022679"/>
    </source>
</evidence>
<comment type="similarity">
    <text evidence="3">Belongs to the MNN1/MNT family.</text>
</comment>
<keyword evidence="8" id="KW-1185">Reference proteome</keyword>
<dbReference type="eggNOG" id="ENOG502QQ16">
    <property type="taxonomic scope" value="Eukaryota"/>
</dbReference>
<accession>S7ZDI4</accession>
<dbReference type="OrthoDB" id="4484309at2759"/>
<keyword evidence="6" id="KW-1133">Transmembrane helix</keyword>
<comment type="subcellular location">
    <subcellularLocation>
        <location evidence="1">Golgi apparatus</location>
    </subcellularLocation>
</comment>
<evidence type="ECO:0000256" key="5">
    <source>
        <dbReference type="ARBA" id="ARBA00023034"/>
    </source>
</evidence>
<keyword evidence="4 7" id="KW-0808">Transferase</keyword>
<evidence type="ECO:0000256" key="1">
    <source>
        <dbReference type="ARBA" id="ARBA00004555"/>
    </source>
</evidence>
<dbReference type="STRING" id="933388.S7ZDI4"/>
<organism evidence="7 8">
    <name type="scientific">Penicillium oxalicum (strain 114-2 / CGMCC 5302)</name>
    <name type="common">Penicillium decumbens</name>
    <dbReference type="NCBI Taxonomy" id="933388"/>
    <lineage>
        <taxon>Eukaryota</taxon>
        <taxon>Fungi</taxon>
        <taxon>Dikarya</taxon>
        <taxon>Ascomycota</taxon>
        <taxon>Pezizomycotina</taxon>
        <taxon>Eurotiomycetes</taxon>
        <taxon>Eurotiomycetidae</taxon>
        <taxon>Eurotiales</taxon>
        <taxon>Aspergillaceae</taxon>
        <taxon>Penicillium</taxon>
    </lineage>
</organism>
<evidence type="ECO:0000313" key="8">
    <source>
        <dbReference type="Proteomes" id="UP000019376"/>
    </source>
</evidence>
<dbReference type="InterPro" id="IPR022751">
    <property type="entry name" value="Alpha_mannosyltransferase"/>
</dbReference>
<feature type="transmembrane region" description="Helical" evidence="6">
    <location>
        <begin position="12"/>
        <end position="30"/>
    </location>
</feature>
<evidence type="ECO:0000313" key="7">
    <source>
        <dbReference type="EMBL" id="EPS26746.1"/>
    </source>
</evidence>
<dbReference type="SUPFAM" id="SSF53448">
    <property type="entry name" value="Nucleotide-diphospho-sugar transferases"/>
    <property type="match status" value="1"/>
</dbReference>
<dbReference type="HOGENOM" id="CLU_013298_0_1_1"/>
<keyword evidence="6" id="KW-0812">Transmembrane</keyword>
<dbReference type="Pfam" id="PF11051">
    <property type="entry name" value="Mannosyl_trans3"/>
    <property type="match status" value="2"/>
</dbReference>
<evidence type="ECO:0000256" key="6">
    <source>
        <dbReference type="SAM" id="Phobius"/>
    </source>
</evidence>